<gene>
    <name evidence="1" type="ORF">BECKLFY1418A_GA0070994_101834</name>
</gene>
<evidence type="ECO:0000313" key="1">
    <source>
        <dbReference type="EMBL" id="VFJ91813.1"/>
    </source>
</evidence>
<dbReference type="EMBL" id="CAADFH010000018">
    <property type="protein sequence ID" value="VFJ91813.1"/>
    <property type="molecule type" value="Genomic_DNA"/>
</dbReference>
<organism evidence="1">
    <name type="scientific">Candidatus Kentrum sp. LFY</name>
    <dbReference type="NCBI Taxonomy" id="2126342"/>
    <lineage>
        <taxon>Bacteria</taxon>
        <taxon>Pseudomonadati</taxon>
        <taxon>Pseudomonadota</taxon>
        <taxon>Gammaproteobacteria</taxon>
        <taxon>Candidatus Kentrum</taxon>
    </lineage>
</organism>
<proteinExistence type="predicted"/>
<accession>A0A450UH10</accession>
<sequence length="122" mass="13676">MASVHEASCFLSRITASNRDPPFSFAFVRDSGRNYPTVTLLVRVKERHGTQSIESLSNFTPSEACARTEIDPLRARGKFAIHPSTIDNALQVAHRVAHERRVRDCLLVGICPGAQSRHFPYR</sequence>
<dbReference type="AlphaFoldDB" id="A0A450UH10"/>
<reference evidence="1" key="1">
    <citation type="submission" date="2019-02" db="EMBL/GenBank/DDBJ databases">
        <authorList>
            <person name="Gruber-Vodicka R. H."/>
            <person name="Seah K. B. B."/>
        </authorList>
    </citation>
    <scope>NUCLEOTIDE SEQUENCE</scope>
    <source>
        <strain evidence="1">BECK_M6</strain>
    </source>
</reference>
<protein>
    <submittedName>
        <fullName evidence="1">Uncharacterized protein</fullName>
    </submittedName>
</protein>
<name>A0A450UH10_9GAMM</name>